<evidence type="ECO:0000259" key="10">
    <source>
        <dbReference type="Pfam" id="PF07687"/>
    </source>
</evidence>
<dbReference type="PANTHER" id="PTHR43270:SF4">
    <property type="entry name" value="CARNOSINE DIPEPTIDASE 2, ISOFORM A"/>
    <property type="match status" value="1"/>
</dbReference>
<feature type="binding site" evidence="8">
    <location>
        <position position="135"/>
    </location>
    <ligand>
        <name>Mn(2+)</name>
        <dbReference type="ChEBI" id="CHEBI:29035"/>
        <label>1</label>
    </ligand>
</feature>
<dbReference type="GO" id="GO:0070573">
    <property type="term" value="F:metallodipeptidase activity"/>
    <property type="evidence" value="ECO:0007669"/>
    <property type="project" value="InterPro"/>
</dbReference>
<dbReference type="STRING" id="299467.A0A443SN31"/>
<feature type="active site" description="Proton acceptor" evidence="6">
    <location>
        <position position="169"/>
    </location>
</feature>
<feature type="binding site" evidence="7">
    <location>
        <position position="231"/>
    </location>
    <ligand>
        <name>substrate</name>
        <note>ligand shared between homodimeric partners</note>
    </ligand>
</feature>
<feature type="binding site" evidence="8">
    <location>
        <position position="102"/>
    </location>
    <ligand>
        <name>Mn(2+)</name>
        <dbReference type="ChEBI" id="CHEBI:29035"/>
        <label>2</label>
    </ligand>
</feature>
<keyword evidence="2" id="KW-0645">Protease</keyword>
<dbReference type="PANTHER" id="PTHR43270">
    <property type="entry name" value="BETA-ALA-HIS DIPEPTIDASE"/>
    <property type="match status" value="1"/>
</dbReference>
<dbReference type="Pfam" id="PF07687">
    <property type="entry name" value="M20_dimer"/>
    <property type="match status" value="1"/>
</dbReference>
<evidence type="ECO:0000256" key="2">
    <source>
        <dbReference type="ARBA" id="ARBA00022670"/>
    </source>
</evidence>
<dbReference type="Gene3D" id="3.30.70.360">
    <property type="match status" value="1"/>
</dbReference>
<reference evidence="11 12" key="1">
    <citation type="journal article" date="2018" name="Gigascience">
        <title>Genomes of trombidid mites reveal novel predicted allergens and laterally-transferred genes associated with secondary metabolism.</title>
        <authorList>
            <person name="Dong X."/>
            <person name="Chaisiri K."/>
            <person name="Xia D."/>
            <person name="Armstrong S.D."/>
            <person name="Fang Y."/>
            <person name="Donnelly M.J."/>
            <person name="Kadowaki T."/>
            <person name="McGarry J.W."/>
            <person name="Darby A.C."/>
            <person name="Makepeace B.L."/>
        </authorList>
    </citation>
    <scope>NUCLEOTIDE SEQUENCE [LARGE SCALE GENOMIC DNA]</scope>
    <source>
        <strain evidence="11">UoL-UT</strain>
    </source>
</reference>
<dbReference type="InterPro" id="IPR011650">
    <property type="entry name" value="Peptidase_M20_dimer"/>
</dbReference>
<protein>
    <submittedName>
        <fullName evidence="11">Cytosolic non-specific dipeptidase-like protein</fullName>
    </submittedName>
</protein>
<feature type="binding site" description="in other chain" evidence="7">
    <location>
        <position position="448"/>
    </location>
    <ligand>
        <name>substrate</name>
        <note>ligand shared between homodimeric partners</note>
    </ligand>
</feature>
<dbReference type="InterPro" id="IPR017153">
    <property type="entry name" value="CNDP/DUG1"/>
</dbReference>
<keyword evidence="12" id="KW-1185">Reference proteome</keyword>
<dbReference type="PROSITE" id="PS00759">
    <property type="entry name" value="ARGE_DAPE_CPG2_2"/>
    <property type="match status" value="1"/>
</dbReference>
<evidence type="ECO:0000256" key="1">
    <source>
        <dbReference type="ARBA" id="ARBA00006247"/>
    </source>
</evidence>
<proteinExistence type="inferred from homology"/>
<name>A0A443SN31_9ACAR</name>
<feature type="binding site" description="in other chain" evidence="7">
    <location>
        <position position="346"/>
    </location>
    <ligand>
        <name>substrate</name>
        <note>ligand shared between homodimeric partners</note>
    </ligand>
</feature>
<dbReference type="Pfam" id="PF01546">
    <property type="entry name" value="Peptidase_M20"/>
    <property type="match status" value="1"/>
</dbReference>
<feature type="site" description="Important for catalytic activity" evidence="9">
    <location>
        <position position="231"/>
    </location>
</feature>
<feature type="active site" evidence="6">
    <location>
        <position position="104"/>
    </location>
</feature>
<evidence type="ECO:0000256" key="9">
    <source>
        <dbReference type="PIRSR" id="PIRSR037242-4"/>
    </source>
</evidence>
<feature type="binding site" evidence="7">
    <location>
        <position position="333"/>
    </location>
    <ligand>
        <name>substrate</name>
        <note>ligand shared between homodimeric partners</note>
    </ligand>
</feature>
<keyword evidence="5" id="KW-0482">Metalloprotease</keyword>
<feature type="binding site" evidence="8">
    <location>
        <position position="198"/>
    </location>
    <ligand>
        <name>Mn(2+)</name>
        <dbReference type="ChEBI" id="CHEBI:29035"/>
        <label>2</label>
    </ligand>
</feature>
<evidence type="ECO:0000256" key="3">
    <source>
        <dbReference type="ARBA" id="ARBA00022723"/>
    </source>
</evidence>
<dbReference type="SUPFAM" id="SSF53187">
    <property type="entry name" value="Zn-dependent exopeptidases"/>
    <property type="match status" value="1"/>
</dbReference>
<evidence type="ECO:0000256" key="4">
    <source>
        <dbReference type="ARBA" id="ARBA00022801"/>
    </source>
</evidence>
<dbReference type="OrthoDB" id="7832001at2759"/>
<organism evidence="11 12">
    <name type="scientific">Leptotrombidium deliense</name>
    <dbReference type="NCBI Taxonomy" id="299467"/>
    <lineage>
        <taxon>Eukaryota</taxon>
        <taxon>Metazoa</taxon>
        <taxon>Ecdysozoa</taxon>
        <taxon>Arthropoda</taxon>
        <taxon>Chelicerata</taxon>
        <taxon>Arachnida</taxon>
        <taxon>Acari</taxon>
        <taxon>Acariformes</taxon>
        <taxon>Trombidiformes</taxon>
        <taxon>Prostigmata</taxon>
        <taxon>Anystina</taxon>
        <taxon>Parasitengona</taxon>
        <taxon>Trombiculoidea</taxon>
        <taxon>Trombiculidae</taxon>
        <taxon>Leptotrombidium</taxon>
    </lineage>
</organism>
<comment type="similarity">
    <text evidence="1">Belongs to the peptidase M20A family.</text>
</comment>
<dbReference type="InterPro" id="IPR002933">
    <property type="entry name" value="Peptidase_M20"/>
</dbReference>
<evidence type="ECO:0000313" key="11">
    <source>
        <dbReference type="EMBL" id="RWS28928.1"/>
    </source>
</evidence>
<sequence length="475" mass="53192">MSSESLLNKIFEFVDQNEEKYISLLREAVAIKSVSASKCDREEVVRMIHWFADKLKAENASVEFADIGEQTFSDGDKLPLPPVLLGDLGTDPKKKTVLVYGHLDVQPASKSDGWDTEPFELTEIDGKLYGRGATDDKGPVLCWLNAINAFHTLGIELPVNIKFCFEGMEESGSEGLDDLVESKKDTFFKNTDYVCISDNYWLGLNKPCITYGLRGLSYFGIEVECACKDLHSGVYGGTVHEAMFDLAALLSSLVDENGKILIPGIMDDVKPVTEEERKLYEPIDFDCSVYRDEIGCNQLRQQKKEDILMSRWRYPSLSIHGIEGAFSEPGAKTVIPKKVIGKFSIRLVPDQHPAKIEKLVIDYLNAQFAKRKSPNSMRAFMYSGGRPWLADVNHHNFRSAQRAIKQVFDVEPDFIREGGSIPVTLTFEEVLQKSVMLLPIGAADDGAHSQNEKIDRRNYINGIKVLAAYLVEVAK</sequence>
<gene>
    <name evidence="11" type="ORF">B4U80_07340</name>
</gene>
<dbReference type="CDD" id="cd05676">
    <property type="entry name" value="M20_dipept_like_CNDP"/>
    <property type="match status" value="1"/>
</dbReference>
<evidence type="ECO:0000256" key="6">
    <source>
        <dbReference type="PIRSR" id="PIRSR037242-1"/>
    </source>
</evidence>
<dbReference type="InterPro" id="IPR001261">
    <property type="entry name" value="ArgE/DapE_CS"/>
</dbReference>
<dbReference type="Proteomes" id="UP000288716">
    <property type="component" value="Unassembled WGS sequence"/>
</dbReference>
<dbReference type="EMBL" id="NCKV01001148">
    <property type="protein sequence ID" value="RWS28928.1"/>
    <property type="molecule type" value="Genomic_DNA"/>
</dbReference>
<comment type="caution">
    <text evidence="11">The sequence shown here is derived from an EMBL/GenBank/DDBJ whole genome shotgun (WGS) entry which is preliminary data.</text>
</comment>
<dbReference type="AlphaFoldDB" id="A0A443SN31"/>
<keyword evidence="4" id="KW-0378">Hydrolase</keyword>
<feature type="binding site" description="in other chain" evidence="7">
    <location>
        <position position="420"/>
    </location>
    <ligand>
        <name>substrate</name>
        <note>ligand shared between homodimeric partners</note>
    </ligand>
</feature>
<comment type="cofactor">
    <cofactor evidence="8">
        <name>Mn(2+)</name>
        <dbReference type="ChEBI" id="CHEBI:29035"/>
    </cofactor>
    <text evidence="8">Binds 2 manganese ions per subunit.</text>
</comment>
<dbReference type="GO" id="GO:0046872">
    <property type="term" value="F:metal ion binding"/>
    <property type="evidence" value="ECO:0007669"/>
    <property type="project" value="UniProtKB-KW"/>
</dbReference>
<evidence type="ECO:0000256" key="8">
    <source>
        <dbReference type="PIRSR" id="PIRSR037242-3"/>
    </source>
</evidence>
<dbReference type="PIRSF" id="PIRSF037242">
    <property type="entry name" value="CNDP_dipeptidase"/>
    <property type="match status" value="1"/>
</dbReference>
<feature type="binding site" description="in other chain" evidence="7">
    <location>
        <position position="198"/>
    </location>
    <ligand>
        <name>substrate</name>
        <note>ligand shared between homodimeric partners</note>
    </ligand>
</feature>
<feature type="binding site" evidence="8">
    <location>
        <position position="135"/>
    </location>
    <ligand>
        <name>Mn(2+)</name>
        <dbReference type="ChEBI" id="CHEBI:29035"/>
        <label>2</label>
    </ligand>
</feature>
<dbReference type="GO" id="GO:0006508">
    <property type="term" value="P:proteolysis"/>
    <property type="evidence" value="ECO:0007669"/>
    <property type="project" value="UniProtKB-KW"/>
</dbReference>
<evidence type="ECO:0000256" key="5">
    <source>
        <dbReference type="ARBA" id="ARBA00023049"/>
    </source>
</evidence>
<evidence type="ECO:0000313" key="12">
    <source>
        <dbReference type="Proteomes" id="UP000288716"/>
    </source>
</evidence>
<keyword evidence="3 8" id="KW-0479">Metal-binding</keyword>
<feature type="binding site" evidence="8">
    <location>
        <position position="170"/>
    </location>
    <ligand>
        <name>Mn(2+)</name>
        <dbReference type="ChEBI" id="CHEBI:29035"/>
        <label>1</label>
    </ligand>
</feature>
<feature type="binding site" evidence="8">
    <location>
        <position position="448"/>
    </location>
    <ligand>
        <name>Mn(2+)</name>
        <dbReference type="ChEBI" id="CHEBI:29035"/>
        <label>1</label>
    </ligand>
</feature>
<dbReference type="Gene3D" id="3.40.630.10">
    <property type="entry name" value="Zn peptidases"/>
    <property type="match status" value="1"/>
</dbReference>
<accession>A0A443SN31</accession>
<dbReference type="VEuPathDB" id="VectorBase:LDEU003113"/>
<evidence type="ECO:0000256" key="7">
    <source>
        <dbReference type="PIRSR" id="PIRSR037242-2"/>
    </source>
</evidence>
<feature type="domain" description="Peptidase M20 dimerisation" evidence="10">
    <location>
        <begin position="220"/>
        <end position="370"/>
    </location>
</feature>
<keyword evidence="8" id="KW-0464">Manganese</keyword>
<dbReference type="InterPro" id="IPR051458">
    <property type="entry name" value="Cyt/Met_Dipeptidase"/>
</dbReference>